<keyword evidence="3" id="KW-0963">Cytoplasm</keyword>
<evidence type="ECO:0008006" key="10">
    <source>
        <dbReference type="Google" id="ProtNLM"/>
    </source>
</evidence>
<comment type="similarity">
    <text evidence="2 8">Belongs to the TCP-1 chaperonin family.</text>
</comment>
<dbReference type="InterPro" id="IPR027409">
    <property type="entry name" value="GroEL-like_apical_dom_sf"/>
</dbReference>
<dbReference type="AlphaFoldDB" id="A0A7S1YCY9"/>
<keyword evidence="4 8" id="KW-0547">Nucleotide-binding</keyword>
<dbReference type="FunFam" id="3.30.260.10:FF:000017">
    <property type="entry name" value="T-complex protein 1 subunit zeta"/>
    <property type="match status" value="1"/>
</dbReference>
<protein>
    <recommendedName>
        <fullName evidence="10">CCT-zeta</fullName>
    </recommendedName>
</protein>
<dbReference type="SUPFAM" id="SSF48592">
    <property type="entry name" value="GroEL equatorial domain-like"/>
    <property type="match status" value="1"/>
</dbReference>
<evidence type="ECO:0000256" key="3">
    <source>
        <dbReference type="ARBA" id="ARBA00022490"/>
    </source>
</evidence>
<proteinExistence type="inferred from homology"/>
<organism evidence="9">
    <name type="scientific">Sexangularia sp. CB-2014</name>
    <dbReference type="NCBI Taxonomy" id="1486929"/>
    <lineage>
        <taxon>Eukaryota</taxon>
        <taxon>Amoebozoa</taxon>
        <taxon>Tubulinea</taxon>
        <taxon>Elardia</taxon>
        <taxon>Arcellinida</taxon>
        <taxon>Arcellinida incertae sedis</taxon>
        <taxon>Sexangularia</taxon>
    </lineage>
</organism>
<dbReference type="PROSITE" id="PS00751">
    <property type="entry name" value="TCP1_2"/>
    <property type="match status" value="1"/>
</dbReference>
<dbReference type="InterPro" id="IPR012722">
    <property type="entry name" value="Chap_CCT_zeta"/>
</dbReference>
<dbReference type="InterPro" id="IPR027410">
    <property type="entry name" value="TCP-1-like_intermed_sf"/>
</dbReference>
<dbReference type="FunFam" id="3.50.7.10:FF:000004">
    <property type="entry name" value="T-complex protein 1 subunit zeta"/>
    <property type="match status" value="1"/>
</dbReference>
<dbReference type="InterPro" id="IPR017998">
    <property type="entry name" value="Chaperone_TCP-1"/>
</dbReference>
<evidence type="ECO:0000256" key="4">
    <source>
        <dbReference type="ARBA" id="ARBA00022741"/>
    </source>
</evidence>
<evidence type="ECO:0000256" key="2">
    <source>
        <dbReference type="ARBA" id="ARBA00008020"/>
    </source>
</evidence>
<dbReference type="Pfam" id="PF00118">
    <property type="entry name" value="Cpn60_TCP1"/>
    <property type="match status" value="1"/>
</dbReference>
<dbReference type="CDD" id="cd03342">
    <property type="entry name" value="TCP1_zeta"/>
    <property type="match status" value="1"/>
</dbReference>
<dbReference type="PANTHER" id="PTHR11353">
    <property type="entry name" value="CHAPERONIN"/>
    <property type="match status" value="1"/>
</dbReference>
<dbReference type="InterPro" id="IPR027413">
    <property type="entry name" value="GROEL-like_equatorial_sf"/>
</dbReference>
<dbReference type="PRINTS" id="PR00304">
    <property type="entry name" value="TCOMPLEXTCP1"/>
</dbReference>
<dbReference type="FunFam" id="1.10.560.10:FF:000058">
    <property type="entry name" value="T-complex protein 1 subunit zeta"/>
    <property type="match status" value="1"/>
</dbReference>
<dbReference type="GO" id="GO:0051082">
    <property type="term" value="F:unfolded protein binding"/>
    <property type="evidence" value="ECO:0007669"/>
    <property type="project" value="InterPro"/>
</dbReference>
<dbReference type="NCBIfam" id="TIGR02347">
    <property type="entry name" value="chap_CCT_zeta"/>
    <property type="match status" value="1"/>
</dbReference>
<dbReference type="InterPro" id="IPR002423">
    <property type="entry name" value="Cpn60/GroEL/TCP-1"/>
</dbReference>
<accession>A0A7S1YCY9</accession>
<evidence type="ECO:0000256" key="7">
    <source>
        <dbReference type="ARBA" id="ARBA00024677"/>
    </source>
</evidence>
<dbReference type="EMBL" id="HBGL01004236">
    <property type="protein sequence ID" value="CAD9291444.1"/>
    <property type="molecule type" value="Transcribed_RNA"/>
</dbReference>
<reference evidence="9" key="1">
    <citation type="submission" date="2021-01" db="EMBL/GenBank/DDBJ databases">
        <authorList>
            <person name="Corre E."/>
            <person name="Pelletier E."/>
            <person name="Niang G."/>
            <person name="Scheremetjew M."/>
            <person name="Finn R."/>
            <person name="Kale V."/>
            <person name="Holt S."/>
            <person name="Cochrane G."/>
            <person name="Meng A."/>
            <person name="Brown T."/>
            <person name="Cohen L."/>
        </authorList>
    </citation>
    <scope>NUCLEOTIDE SEQUENCE</scope>
    <source>
        <strain evidence="9">ATCC 50979</strain>
    </source>
</reference>
<evidence type="ECO:0000313" key="9">
    <source>
        <dbReference type="EMBL" id="CAD9291444.1"/>
    </source>
</evidence>
<dbReference type="Gene3D" id="3.50.7.10">
    <property type="entry name" value="GroEL"/>
    <property type="match status" value="1"/>
</dbReference>
<dbReference type="GO" id="GO:0005737">
    <property type="term" value="C:cytoplasm"/>
    <property type="evidence" value="ECO:0007669"/>
    <property type="project" value="UniProtKB-SubCell"/>
</dbReference>
<comment type="subcellular location">
    <subcellularLocation>
        <location evidence="1">Cytoplasm</location>
    </subcellularLocation>
</comment>
<name>A0A7S1YCY9_9EUKA</name>
<evidence type="ECO:0000256" key="5">
    <source>
        <dbReference type="ARBA" id="ARBA00022840"/>
    </source>
</evidence>
<evidence type="ECO:0000256" key="6">
    <source>
        <dbReference type="ARBA" id="ARBA00023186"/>
    </source>
</evidence>
<dbReference type="PROSITE" id="PS00750">
    <property type="entry name" value="TCP1_1"/>
    <property type="match status" value="1"/>
</dbReference>
<evidence type="ECO:0000256" key="1">
    <source>
        <dbReference type="ARBA" id="ARBA00004496"/>
    </source>
</evidence>
<dbReference type="SUPFAM" id="SSF54849">
    <property type="entry name" value="GroEL-intermediate domain like"/>
    <property type="match status" value="1"/>
</dbReference>
<dbReference type="Gene3D" id="1.10.560.10">
    <property type="entry name" value="GroEL-like equatorial domain"/>
    <property type="match status" value="1"/>
</dbReference>
<dbReference type="Gene3D" id="3.30.260.10">
    <property type="entry name" value="TCP-1-like chaperonin intermediate domain"/>
    <property type="match status" value="1"/>
</dbReference>
<dbReference type="GO" id="GO:0005524">
    <property type="term" value="F:ATP binding"/>
    <property type="evidence" value="ECO:0007669"/>
    <property type="project" value="UniProtKB-KW"/>
</dbReference>
<dbReference type="GO" id="GO:0140662">
    <property type="term" value="F:ATP-dependent protein folding chaperone"/>
    <property type="evidence" value="ECO:0007669"/>
    <property type="project" value="InterPro"/>
</dbReference>
<dbReference type="InterPro" id="IPR002194">
    <property type="entry name" value="Chaperonin_TCP-1_CS"/>
</dbReference>
<comment type="function">
    <text evidence="7">Molecular chaperone; assists the folding of proteins upon ATP hydrolysis. Known to play a role, in vitro, in the folding of actin and tubulin.</text>
</comment>
<dbReference type="GO" id="GO:0016887">
    <property type="term" value="F:ATP hydrolysis activity"/>
    <property type="evidence" value="ECO:0007669"/>
    <property type="project" value="InterPro"/>
</dbReference>
<evidence type="ECO:0000256" key="8">
    <source>
        <dbReference type="RuleBase" id="RU004187"/>
    </source>
</evidence>
<dbReference type="SUPFAM" id="SSF52029">
    <property type="entry name" value="GroEL apical domain-like"/>
    <property type="match status" value="1"/>
</dbReference>
<gene>
    <name evidence="9" type="ORF">SSP0437_LOCUS3266</name>
</gene>
<sequence>MSAISSLNPNADTTKMALAVNVRAAMGLQDVLKTNLGPNGTLKMLVSGGGDIKLTKDGNVLLHQMQISNPTASLIARTATSQDDVCGDGTTSTVLVIGELLKQALRAISEGLHPRVISDGFEAGRILAQEYLDSLKISVSADDTATLRAVAKNSLRTKVRHSLADSLADDVTDAISIVAAGTPIGNRINLHMVEIQEMQQGADTDTRLVRGLVLDHGARHPGMPKHMEGEVFVLTCNVSFEYEKSETNAGLFYSSAEGREKMANSERAFVEERVAKVIALKDELCGDDPKKHFLVVNQKGIDPFALEAFAKAGILALRRAKRRNMERMTLCCGGTQVNSLDDLTADALGKCGLVYEHVLGEDKFTFVERAESPTSCTLLIKGPTKHSIAQTKDAIRDGLRAVKNTLDDKCIIPGAGAFYVGAYKYVMERKDKVKGRAKLGAVAFAESLLVIPKTLATNSGLDQIDAVIALQEEFADGNTVGLDLTTGDPMDPQEEGIFDGYTVTKSLVNNATVIASQILLVDEMIAAGKKQQRANEAAPGPMSQDF</sequence>
<keyword evidence="5 8" id="KW-0067">ATP-binding</keyword>
<keyword evidence="6 8" id="KW-0143">Chaperone</keyword>